<evidence type="ECO:0000256" key="1">
    <source>
        <dbReference type="ARBA" id="ARBA00004477"/>
    </source>
</evidence>
<accession>A0AAV5RXM5</accession>
<dbReference type="AlphaFoldDB" id="A0AAV5RXM5"/>
<gene>
    <name evidence="9" type="ORF">DAKH74_027920</name>
</gene>
<evidence type="ECO:0000256" key="3">
    <source>
        <dbReference type="ARBA" id="ARBA00022692"/>
    </source>
</evidence>
<reference evidence="9 10" key="1">
    <citation type="journal article" date="2023" name="Elife">
        <title>Identification of key yeast species and microbe-microbe interactions impacting larval growth of Drosophila in the wild.</title>
        <authorList>
            <person name="Mure A."/>
            <person name="Sugiura Y."/>
            <person name="Maeda R."/>
            <person name="Honda K."/>
            <person name="Sakurai N."/>
            <person name="Takahashi Y."/>
            <person name="Watada M."/>
            <person name="Katoh T."/>
            <person name="Gotoh A."/>
            <person name="Gotoh Y."/>
            <person name="Taniguchi I."/>
            <person name="Nakamura K."/>
            <person name="Hayashi T."/>
            <person name="Katayama T."/>
            <person name="Uemura T."/>
            <person name="Hattori Y."/>
        </authorList>
    </citation>
    <scope>NUCLEOTIDE SEQUENCE [LARGE SCALE GENOMIC DNA]</scope>
    <source>
        <strain evidence="9 10">KH-74</strain>
    </source>
</reference>
<feature type="transmembrane region" description="Helical" evidence="8">
    <location>
        <begin position="49"/>
        <end position="66"/>
    </location>
</feature>
<comment type="subcellular location">
    <subcellularLocation>
        <location evidence="1">Endoplasmic reticulum membrane</location>
        <topology evidence="1">Multi-pass membrane protein</topology>
    </subcellularLocation>
</comment>
<evidence type="ECO:0000256" key="5">
    <source>
        <dbReference type="ARBA" id="ARBA00022989"/>
    </source>
</evidence>
<evidence type="ECO:0000256" key="6">
    <source>
        <dbReference type="ARBA" id="ARBA00023136"/>
    </source>
</evidence>
<protein>
    <submittedName>
        <fullName evidence="9">Snd2 protein</fullName>
    </submittedName>
</protein>
<feature type="transmembrane region" description="Helical" evidence="8">
    <location>
        <begin position="97"/>
        <end position="118"/>
    </location>
</feature>
<name>A0AAV5RXM5_MAUHU</name>
<comment type="caution">
    <text evidence="9">The sequence shown here is derived from an EMBL/GenBank/DDBJ whole genome shotgun (WGS) entry which is preliminary data.</text>
</comment>
<dbReference type="GO" id="GO:0005773">
    <property type="term" value="C:vacuole"/>
    <property type="evidence" value="ECO:0007669"/>
    <property type="project" value="GOC"/>
</dbReference>
<evidence type="ECO:0000256" key="2">
    <source>
        <dbReference type="ARBA" id="ARBA00009950"/>
    </source>
</evidence>
<dbReference type="GO" id="GO:0005789">
    <property type="term" value="C:endoplasmic reticulum membrane"/>
    <property type="evidence" value="ECO:0007669"/>
    <property type="project" value="UniProtKB-SubCell"/>
</dbReference>
<sequence>MAGKASKKQVQTNTRILGNLYKASVPILLLSLARALYSRGTGATYTGTMLKWMLINVPLLGCLYTVEVSGRPHVVVDANGSRKIVKEGLDLSQTDGLLQYLFDVIYLSLFANCGRILFNTNKLWYILWIVPCYAAYKLYGLKQQFFGGGSNNKKQESSKASSSAPAAETKSKRQMKREKKGENQVKYKYR</sequence>
<keyword evidence="4" id="KW-0256">Endoplasmic reticulum</keyword>
<evidence type="ECO:0000256" key="4">
    <source>
        <dbReference type="ARBA" id="ARBA00022824"/>
    </source>
</evidence>
<dbReference type="InterPro" id="IPR008506">
    <property type="entry name" value="SND2/TMEM208"/>
</dbReference>
<evidence type="ECO:0000256" key="7">
    <source>
        <dbReference type="SAM" id="MobiDB-lite"/>
    </source>
</evidence>
<dbReference type="PANTHER" id="PTHR13505">
    <property type="entry name" value="TRANSMEMBRANE PROTEIN 208"/>
    <property type="match status" value="1"/>
</dbReference>
<keyword evidence="5 8" id="KW-1133">Transmembrane helix</keyword>
<organism evidence="9 10">
    <name type="scientific">Maudiozyma humilis</name>
    <name type="common">Sour dough yeast</name>
    <name type="synonym">Kazachstania humilis</name>
    <dbReference type="NCBI Taxonomy" id="51915"/>
    <lineage>
        <taxon>Eukaryota</taxon>
        <taxon>Fungi</taxon>
        <taxon>Dikarya</taxon>
        <taxon>Ascomycota</taxon>
        <taxon>Saccharomycotina</taxon>
        <taxon>Saccharomycetes</taxon>
        <taxon>Saccharomycetales</taxon>
        <taxon>Saccharomycetaceae</taxon>
        <taxon>Maudiozyma</taxon>
    </lineage>
</organism>
<feature type="region of interest" description="Disordered" evidence="7">
    <location>
        <begin position="149"/>
        <end position="190"/>
    </location>
</feature>
<dbReference type="Proteomes" id="UP001377567">
    <property type="component" value="Unassembled WGS sequence"/>
</dbReference>
<keyword evidence="10" id="KW-1185">Reference proteome</keyword>
<feature type="compositionally biased region" description="Low complexity" evidence="7">
    <location>
        <begin position="158"/>
        <end position="168"/>
    </location>
</feature>
<feature type="transmembrane region" description="Helical" evidence="8">
    <location>
        <begin position="20"/>
        <end position="37"/>
    </location>
</feature>
<keyword evidence="3 8" id="KW-0812">Transmembrane</keyword>
<comment type="similarity">
    <text evidence="2">Belongs to the TMEM208 family.</text>
</comment>
<dbReference type="PANTHER" id="PTHR13505:SF7">
    <property type="entry name" value="TRANSMEMBRANE PROTEIN 208"/>
    <property type="match status" value="1"/>
</dbReference>
<proteinExistence type="inferred from homology"/>
<evidence type="ECO:0000313" key="10">
    <source>
        <dbReference type="Proteomes" id="UP001377567"/>
    </source>
</evidence>
<dbReference type="EMBL" id="BTGD01000008">
    <property type="protein sequence ID" value="GMM56176.1"/>
    <property type="molecule type" value="Genomic_DNA"/>
</dbReference>
<dbReference type="Pfam" id="PF05620">
    <property type="entry name" value="TMEM208_SND2"/>
    <property type="match status" value="1"/>
</dbReference>
<feature type="compositionally biased region" description="Basic and acidic residues" evidence="7">
    <location>
        <begin position="179"/>
        <end position="190"/>
    </location>
</feature>
<dbReference type="GO" id="GO:0006624">
    <property type="term" value="P:vacuolar protein processing"/>
    <property type="evidence" value="ECO:0007669"/>
    <property type="project" value="TreeGrafter"/>
</dbReference>
<evidence type="ECO:0000256" key="8">
    <source>
        <dbReference type="SAM" id="Phobius"/>
    </source>
</evidence>
<evidence type="ECO:0000313" key="9">
    <source>
        <dbReference type="EMBL" id="GMM56176.1"/>
    </source>
</evidence>
<keyword evidence="6 8" id="KW-0472">Membrane</keyword>